<comment type="caution">
    <text evidence="4">The sequence shown here is derived from an EMBL/GenBank/DDBJ whole genome shotgun (WGS) entry which is preliminary data.</text>
</comment>
<evidence type="ECO:0000256" key="2">
    <source>
        <dbReference type="RuleBase" id="RU362097"/>
    </source>
</evidence>
<comment type="similarity">
    <text evidence="1 2">Belongs to the outer membrane factor (OMF) (TC 1.B.17) family.</text>
</comment>
<accession>A0A0D0FVJ9</accession>
<dbReference type="AlphaFoldDB" id="A0A0D0FVJ9"/>
<sequence length="472" mass="51641">MKLNQYIYLISIPLVLSACKVGKNYVRPQTSLPEQFNTRTVAAVTAGPSIANIAYKDFFTEPTLKQLIDSAVSHNFDLQFAIKNIESARQSLKQANSSLFPDLNLQVNASSNRPSDNSLNGMSTAMFAGSKHIEDYNASLGLSWEADIWGKIGRQKEAALHTYLQTGAAARAVQTQVVANVAQGFFNLLMLDAQLEIAKHNVRLNDSTLIVIRLQKDAGQVNILAVQQAEAQQLSAALLVPQLEQQIAIQENALRTLAGALPSKIERKVSLSAFAVAEHLTTGIPADILSIRPDVKAAELNVMAANAKVGEAQANMYPSLNITASGGINAFKASNWFNIPGSLFGTVAGGLTQPLFQRRQLKTQLELARIEKDKSVIEFKRSVINAVTEVTDALVKLEQLKKQHELQEIRVKTLNQAIKNADMLFKNGMANYLEVITAQSNVLQSELSLMDIQRQQLSAMVDLYRSLGGGWN</sequence>
<dbReference type="Pfam" id="PF02321">
    <property type="entry name" value="OEP"/>
    <property type="match status" value="2"/>
</dbReference>
<dbReference type="GO" id="GO:0005886">
    <property type="term" value="C:plasma membrane"/>
    <property type="evidence" value="ECO:0007669"/>
    <property type="project" value="UniProtKB-SubCell"/>
</dbReference>
<dbReference type="PROSITE" id="PS51257">
    <property type="entry name" value="PROKAR_LIPOPROTEIN"/>
    <property type="match status" value="1"/>
</dbReference>
<reference evidence="4 5" key="1">
    <citation type="submission" date="2015-01" db="EMBL/GenBank/DDBJ databases">
        <title>Draft genome sequence of Pedobacter sp. NL19 isolated from sludge of an effluent treatment pond in an abandoned uranium mine.</title>
        <authorList>
            <person name="Santos T."/>
            <person name="Caetano T."/>
            <person name="Covas C."/>
            <person name="Cruz A."/>
            <person name="Mendo S."/>
        </authorList>
    </citation>
    <scope>NUCLEOTIDE SEQUENCE [LARGE SCALE GENOMIC DNA]</scope>
    <source>
        <strain evidence="4 5">NL19</strain>
    </source>
</reference>
<keyword evidence="2" id="KW-0449">Lipoprotein</keyword>
<keyword evidence="2" id="KW-0812">Transmembrane</keyword>
<dbReference type="NCBIfam" id="TIGR01845">
    <property type="entry name" value="outer_NodT"/>
    <property type="match status" value="1"/>
</dbReference>
<feature type="coiled-coil region" evidence="3">
    <location>
        <begin position="387"/>
        <end position="417"/>
    </location>
</feature>
<dbReference type="PANTHER" id="PTHR30203:SF33">
    <property type="entry name" value="BLR4455 PROTEIN"/>
    <property type="match status" value="1"/>
</dbReference>
<evidence type="ECO:0000256" key="3">
    <source>
        <dbReference type="SAM" id="Coils"/>
    </source>
</evidence>
<dbReference type="GO" id="GO:0015562">
    <property type="term" value="F:efflux transmembrane transporter activity"/>
    <property type="evidence" value="ECO:0007669"/>
    <property type="project" value="InterPro"/>
</dbReference>
<dbReference type="RefSeq" id="WP_041882974.1">
    <property type="nucleotide sequence ID" value="NZ_CP157278.1"/>
</dbReference>
<protein>
    <submittedName>
        <fullName evidence="4">RND transporter</fullName>
    </submittedName>
</protein>
<dbReference type="PANTHER" id="PTHR30203">
    <property type="entry name" value="OUTER MEMBRANE CATION EFFLUX PROTEIN"/>
    <property type="match status" value="1"/>
</dbReference>
<proteinExistence type="inferred from homology"/>
<dbReference type="Proteomes" id="UP000032049">
    <property type="component" value="Unassembled WGS sequence"/>
</dbReference>
<comment type="subcellular location">
    <subcellularLocation>
        <location evidence="2">Cell membrane</location>
        <topology evidence="2">Lipid-anchor</topology>
    </subcellularLocation>
</comment>
<dbReference type="Gene3D" id="1.20.1600.10">
    <property type="entry name" value="Outer membrane efflux proteins (OEP)"/>
    <property type="match status" value="1"/>
</dbReference>
<keyword evidence="2" id="KW-1134">Transmembrane beta strand</keyword>
<dbReference type="Gene3D" id="2.20.200.10">
    <property type="entry name" value="Outer membrane efflux proteins (OEP)"/>
    <property type="match status" value="1"/>
</dbReference>
<dbReference type="InterPro" id="IPR010131">
    <property type="entry name" value="MdtP/NodT-like"/>
</dbReference>
<dbReference type="InterPro" id="IPR003423">
    <property type="entry name" value="OMP_efflux"/>
</dbReference>
<evidence type="ECO:0000256" key="1">
    <source>
        <dbReference type="ARBA" id="ARBA00007613"/>
    </source>
</evidence>
<dbReference type="OrthoDB" id="9770517at2"/>
<name>A0A0D0FVJ9_9SPHI</name>
<organism evidence="4 5">
    <name type="scientific">Pedobacter lusitanus</name>
    <dbReference type="NCBI Taxonomy" id="1503925"/>
    <lineage>
        <taxon>Bacteria</taxon>
        <taxon>Pseudomonadati</taxon>
        <taxon>Bacteroidota</taxon>
        <taxon>Sphingobacteriia</taxon>
        <taxon>Sphingobacteriales</taxon>
        <taxon>Sphingobacteriaceae</taxon>
        <taxon>Pedobacter</taxon>
    </lineage>
</organism>
<evidence type="ECO:0000313" key="4">
    <source>
        <dbReference type="EMBL" id="KIO76474.1"/>
    </source>
</evidence>
<keyword evidence="2" id="KW-0472">Membrane</keyword>
<dbReference type="EMBL" id="JXRA01000061">
    <property type="protein sequence ID" value="KIO76474.1"/>
    <property type="molecule type" value="Genomic_DNA"/>
</dbReference>
<keyword evidence="5" id="KW-1185">Reference proteome</keyword>
<gene>
    <name evidence="4" type="ORF">TH53_14650</name>
</gene>
<keyword evidence="3" id="KW-0175">Coiled coil</keyword>
<dbReference type="SUPFAM" id="SSF56954">
    <property type="entry name" value="Outer membrane efflux proteins (OEP)"/>
    <property type="match status" value="1"/>
</dbReference>
<dbReference type="STRING" id="1503925.TH53_14650"/>
<keyword evidence="2" id="KW-0564">Palmitate</keyword>
<evidence type="ECO:0000313" key="5">
    <source>
        <dbReference type="Proteomes" id="UP000032049"/>
    </source>
</evidence>